<dbReference type="PROSITE" id="PS00198">
    <property type="entry name" value="4FE4S_FER_1"/>
    <property type="match status" value="1"/>
</dbReference>
<dbReference type="EC" id="1.1.99.14" evidence="6"/>
<dbReference type="InterPro" id="IPR017896">
    <property type="entry name" value="4Fe4S_Fe-S-bd"/>
</dbReference>
<keyword evidence="5 6" id="KW-0411">Iron-sulfur</keyword>
<dbReference type="GO" id="GO:0051539">
    <property type="term" value="F:4 iron, 4 sulfur cluster binding"/>
    <property type="evidence" value="ECO:0007669"/>
    <property type="project" value="UniProtKB-UniRule"/>
</dbReference>
<evidence type="ECO:0000256" key="6">
    <source>
        <dbReference type="PIRNR" id="PIRNR000139"/>
    </source>
</evidence>
<keyword evidence="1 6" id="KW-0004">4Fe-4S</keyword>
<keyword evidence="4 6" id="KW-0408">Iron</keyword>
<dbReference type="AlphaFoldDB" id="A0A8J2BMX7"/>
<keyword evidence="3" id="KW-0677">Repeat</keyword>
<reference evidence="8" key="1">
    <citation type="submission" date="2021-02" db="EMBL/GenBank/DDBJ databases">
        <authorList>
            <person name="Cremers G."/>
            <person name="Picone N."/>
        </authorList>
    </citation>
    <scope>NUCLEOTIDE SEQUENCE</scope>
    <source>
        <strain evidence="8">PQ17</strain>
    </source>
</reference>
<evidence type="ECO:0000313" key="8">
    <source>
        <dbReference type="EMBL" id="CAF0691522.1"/>
    </source>
</evidence>
<organism evidence="8 9">
    <name type="scientific">Candidatus Methylacidithermus pantelleriae</name>
    <dbReference type="NCBI Taxonomy" id="2744239"/>
    <lineage>
        <taxon>Bacteria</taxon>
        <taxon>Pseudomonadati</taxon>
        <taxon>Verrucomicrobiota</taxon>
        <taxon>Methylacidiphilae</taxon>
        <taxon>Methylacidiphilales</taxon>
        <taxon>Methylacidiphilaceae</taxon>
        <taxon>Candidatus Methylacidithermus</taxon>
    </lineage>
</organism>
<dbReference type="EMBL" id="CAJNOB010000002">
    <property type="protein sequence ID" value="CAF0691522.1"/>
    <property type="molecule type" value="Genomic_DNA"/>
</dbReference>
<keyword evidence="6" id="KW-0249">Electron transport</keyword>
<feature type="domain" description="4Fe-4S ferredoxin-type" evidence="7">
    <location>
        <begin position="8"/>
        <end position="38"/>
    </location>
</feature>
<accession>A0A8J2BMX7</accession>
<dbReference type="PANTHER" id="PTHR32479">
    <property type="entry name" value="GLYCOLATE OXIDASE IRON-SULFUR SUBUNIT"/>
    <property type="match status" value="1"/>
</dbReference>
<name>A0A8J2BMX7_9BACT</name>
<evidence type="ECO:0000256" key="4">
    <source>
        <dbReference type="ARBA" id="ARBA00023004"/>
    </source>
</evidence>
<dbReference type="PROSITE" id="PS51379">
    <property type="entry name" value="4FE4S_FER_2"/>
    <property type="match status" value="2"/>
</dbReference>
<comment type="function">
    <text evidence="6">Component of a complex that catalyzes the oxidation of glycolate to glyoxylate.</text>
</comment>
<evidence type="ECO:0000256" key="5">
    <source>
        <dbReference type="ARBA" id="ARBA00023014"/>
    </source>
</evidence>
<evidence type="ECO:0000256" key="1">
    <source>
        <dbReference type="ARBA" id="ARBA00022485"/>
    </source>
</evidence>
<dbReference type="SUPFAM" id="SSF46548">
    <property type="entry name" value="alpha-helical ferredoxin"/>
    <property type="match status" value="1"/>
</dbReference>
<proteinExistence type="predicted"/>
<dbReference type="InterPro" id="IPR017900">
    <property type="entry name" value="4Fe4S_Fe_S_CS"/>
</dbReference>
<dbReference type="PANTHER" id="PTHR32479:SF17">
    <property type="entry name" value="GLYCOLATE OXIDASE IRON-SULFUR SUBUNIT"/>
    <property type="match status" value="1"/>
</dbReference>
<dbReference type="GO" id="GO:0019154">
    <property type="term" value="F:glycolate dehydrogenase activity"/>
    <property type="evidence" value="ECO:0007669"/>
    <property type="project" value="UniProtKB-EC"/>
</dbReference>
<comment type="cofactor">
    <cofactor evidence="6">
        <name>[4Fe-4S] cluster</name>
        <dbReference type="ChEBI" id="CHEBI:49883"/>
    </cofactor>
    <text evidence="6">Binds 2 [4Fe-4S] clusters.</text>
</comment>
<evidence type="ECO:0000256" key="2">
    <source>
        <dbReference type="ARBA" id="ARBA00022723"/>
    </source>
</evidence>
<dbReference type="InterPro" id="IPR012257">
    <property type="entry name" value="Glc_ox_4Fe-4S"/>
</dbReference>
<dbReference type="RefSeq" id="WP_174582718.1">
    <property type="nucleotide sequence ID" value="NZ_CAJNOB010000002.1"/>
</dbReference>
<comment type="caution">
    <text evidence="8">The sequence shown here is derived from an EMBL/GenBank/DDBJ whole genome shotgun (WGS) entry which is preliminary data.</text>
</comment>
<evidence type="ECO:0000256" key="3">
    <source>
        <dbReference type="ARBA" id="ARBA00022737"/>
    </source>
</evidence>
<dbReference type="PIRSF" id="PIRSF000139">
    <property type="entry name" value="Glc_ox_4Fe-4S"/>
    <property type="match status" value="1"/>
</dbReference>
<dbReference type="GO" id="GO:0046872">
    <property type="term" value="F:metal ion binding"/>
    <property type="evidence" value="ECO:0007669"/>
    <property type="project" value="UniProtKB-UniRule"/>
</dbReference>
<protein>
    <recommendedName>
        <fullName evidence="6">Glycolate oxidase iron-sulfur subunit</fullName>
        <ecNumber evidence="6">1.1.99.14</ecNumber>
    </recommendedName>
</protein>
<feature type="domain" description="4Fe-4S ferredoxin-type" evidence="7">
    <location>
        <begin position="61"/>
        <end position="92"/>
    </location>
</feature>
<keyword evidence="2 6" id="KW-0479">Metal-binding</keyword>
<evidence type="ECO:0000259" key="7">
    <source>
        <dbReference type="PROSITE" id="PS51379"/>
    </source>
</evidence>
<keyword evidence="9" id="KW-1185">Reference proteome</keyword>
<comment type="catalytic activity">
    <reaction evidence="6">
        <text>glycolate + A = glyoxylate + AH2</text>
        <dbReference type="Rhea" id="RHEA:21264"/>
        <dbReference type="ChEBI" id="CHEBI:13193"/>
        <dbReference type="ChEBI" id="CHEBI:17499"/>
        <dbReference type="ChEBI" id="CHEBI:29805"/>
        <dbReference type="ChEBI" id="CHEBI:36655"/>
        <dbReference type="EC" id="1.1.99.14"/>
    </reaction>
</comment>
<gene>
    <name evidence="8" type="ORF">MPNT_100074</name>
</gene>
<dbReference type="Gene3D" id="1.10.1060.10">
    <property type="entry name" value="Alpha-helical ferredoxin"/>
    <property type="match status" value="1"/>
</dbReference>
<sequence>MNHSPTSSNPQGFLPEPQCVHCGLCLAHCPTYLETGDENESPRGRLYLMRALETGRIAPTERVLGHLDLCLDCRACEVACPCGVPYGKLLEQARERWGASHAHSFVGSLWAHWGPSFLFTRPWALRTAVRLGNWVRGTALERLLPQSLRESLRLVPRRMGTHHLPDRAPAFPEKGKIALFHGCVTQSVSGFINQAAIHILNRLGFTVDCWKGQVCCGALHAHSGQLARARELAKRNLTSWEAAGGLPIVVTAAGCGSILREYGELLRGEAAWAARARLFSEKVYDLSVWLDQHGIDKLLRGVKPPPYRVTYHEACHLAHAQRVREEPKRIVQMVAGPSFVELPEAELCCGSAGVYNLVQPAMARRLQQRKINHIRTTGAGCVVTTNPGCMYQIEAGLVEVGITDVRVVHLSEFLCEALAGGHAP</sequence>
<dbReference type="Pfam" id="PF02754">
    <property type="entry name" value="CCG"/>
    <property type="match status" value="2"/>
</dbReference>
<keyword evidence="6" id="KW-0813">Transport</keyword>
<dbReference type="InterPro" id="IPR009051">
    <property type="entry name" value="Helical_ferredxn"/>
</dbReference>
<evidence type="ECO:0000313" key="9">
    <source>
        <dbReference type="Proteomes" id="UP000663859"/>
    </source>
</evidence>
<comment type="catalytic activity">
    <reaction evidence="6">
        <text>(R)-lactate + A = pyruvate + AH2</text>
        <dbReference type="Rhea" id="RHEA:15089"/>
        <dbReference type="ChEBI" id="CHEBI:13193"/>
        <dbReference type="ChEBI" id="CHEBI:15361"/>
        <dbReference type="ChEBI" id="CHEBI:16004"/>
        <dbReference type="ChEBI" id="CHEBI:17499"/>
    </reaction>
</comment>
<dbReference type="Pfam" id="PF13183">
    <property type="entry name" value="Fer4_8"/>
    <property type="match status" value="1"/>
</dbReference>
<keyword evidence="8" id="KW-0560">Oxidoreductase</keyword>
<dbReference type="InterPro" id="IPR004017">
    <property type="entry name" value="Cys_rich_dom"/>
</dbReference>
<dbReference type="Proteomes" id="UP000663859">
    <property type="component" value="Unassembled WGS sequence"/>
</dbReference>